<evidence type="ECO:0000259" key="3">
    <source>
        <dbReference type="SMART" id="SM00754"/>
    </source>
</evidence>
<keyword evidence="1" id="KW-0472">Membrane</keyword>
<evidence type="ECO:0000313" key="4">
    <source>
        <dbReference type="EMBL" id="SDE84550.1"/>
    </source>
</evidence>
<feature type="transmembrane region" description="Helical" evidence="1">
    <location>
        <begin position="212"/>
        <end position="232"/>
    </location>
</feature>
<dbReference type="Pfam" id="PF07452">
    <property type="entry name" value="CHRD"/>
    <property type="match status" value="1"/>
</dbReference>
<dbReference type="AlphaFoldDB" id="A0A1G7G8U3"/>
<protein>
    <submittedName>
        <fullName evidence="4">CHRD domain-containing protein</fullName>
    </submittedName>
</protein>
<keyword evidence="2" id="KW-0732">Signal</keyword>
<name>A0A1G7G8U3_PSEOR</name>
<sequence length="238" mass="23698">MTSVLHRTLRAATVAAVVAGLAAFGAGTASAQDGEVAEPAEFTSMFTAMATPDMVVNNDGVATPGEPGATGTFHYRLNSELEVICYDITLDGVTPPYQSPARTATHIHEGDAGSAGPPRIAFPNPEDAGDGTLRSAGCLQGPFTTGVMANGQDTGTGFTLDRIEADPAAFFTDTHTATFTAGAVRGQLTEVPMGGVATGAGGAATETDTGTAAIALGAGAVLAAGAGGAVWLRRRASA</sequence>
<evidence type="ECO:0000256" key="1">
    <source>
        <dbReference type="SAM" id="Phobius"/>
    </source>
</evidence>
<reference evidence="4 5" key="1">
    <citation type="submission" date="2016-10" db="EMBL/GenBank/DDBJ databases">
        <authorList>
            <person name="de Groot N.N."/>
        </authorList>
    </citation>
    <scope>NUCLEOTIDE SEQUENCE [LARGE SCALE GENOMIC DNA]</scope>
    <source>
        <strain evidence="4 5">CGMCC 4.3143</strain>
    </source>
</reference>
<dbReference type="OrthoDB" id="8901345at2"/>
<feature type="chain" id="PRO_5011603035" evidence="2">
    <location>
        <begin position="32"/>
        <end position="238"/>
    </location>
</feature>
<keyword evidence="1" id="KW-0812">Transmembrane</keyword>
<dbReference type="STRING" id="366584.SAMN05216377_102259"/>
<accession>A0A1G7G8U3</accession>
<gene>
    <name evidence="4" type="ORF">SAMN05216377_102259</name>
</gene>
<evidence type="ECO:0000256" key="2">
    <source>
        <dbReference type="SAM" id="SignalP"/>
    </source>
</evidence>
<organism evidence="4 5">
    <name type="scientific">Pseudonocardia oroxyli</name>
    <dbReference type="NCBI Taxonomy" id="366584"/>
    <lineage>
        <taxon>Bacteria</taxon>
        <taxon>Bacillati</taxon>
        <taxon>Actinomycetota</taxon>
        <taxon>Actinomycetes</taxon>
        <taxon>Pseudonocardiales</taxon>
        <taxon>Pseudonocardiaceae</taxon>
        <taxon>Pseudonocardia</taxon>
    </lineage>
</organism>
<dbReference type="EMBL" id="FNBE01000002">
    <property type="protein sequence ID" value="SDE84550.1"/>
    <property type="molecule type" value="Genomic_DNA"/>
</dbReference>
<evidence type="ECO:0000313" key="5">
    <source>
        <dbReference type="Proteomes" id="UP000198967"/>
    </source>
</evidence>
<dbReference type="InterPro" id="IPR010895">
    <property type="entry name" value="CHRD"/>
</dbReference>
<feature type="domain" description="CHRD" evidence="3">
    <location>
        <begin position="44"/>
        <end position="190"/>
    </location>
</feature>
<dbReference type="Proteomes" id="UP000198967">
    <property type="component" value="Unassembled WGS sequence"/>
</dbReference>
<dbReference type="SMART" id="SM00754">
    <property type="entry name" value="CHRD"/>
    <property type="match status" value="1"/>
</dbReference>
<keyword evidence="5" id="KW-1185">Reference proteome</keyword>
<keyword evidence="1" id="KW-1133">Transmembrane helix</keyword>
<dbReference type="RefSeq" id="WP_093076754.1">
    <property type="nucleotide sequence ID" value="NZ_FNBE01000002.1"/>
</dbReference>
<proteinExistence type="predicted"/>
<feature type="signal peptide" evidence="2">
    <location>
        <begin position="1"/>
        <end position="31"/>
    </location>
</feature>